<feature type="compositionally biased region" description="Low complexity" evidence="1">
    <location>
        <begin position="146"/>
        <end position="156"/>
    </location>
</feature>
<name>A0A4S8MVC2_DENBC</name>
<protein>
    <submittedName>
        <fullName evidence="2">Uncharacterized protein</fullName>
    </submittedName>
</protein>
<organism evidence="2 3">
    <name type="scientific">Dendrothele bispora (strain CBS 962.96)</name>
    <dbReference type="NCBI Taxonomy" id="1314807"/>
    <lineage>
        <taxon>Eukaryota</taxon>
        <taxon>Fungi</taxon>
        <taxon>Dikarya</taxon>
        <taxon>Basidiomycota</taxon>
        <taxon>Agaricomycotina</taxon>
        <taxon>Agaricomycetes</taxon>
        <taxon>Agaricomycetidae</taxon>
        <taxon>Agaricales</taxon>
        <taxon>Agaricales incertae sedis</taxon>
        <taxon>Dendrothele</taxon>
    </lineage>
</organism>
<proteinExistence type="predicted"/>
<gene>
    <name evidence="2" type="ORF">K435DRAFT_959821</name>
</gene>
<dbReference type="EMBL" id="ML179038">
    <property type="protein sequence ID" value="THV07217.1"/>
    <property type="molecule type" value="Genomic_DNA"/>
</dbReference>
<reference evidence="2 3" key="1">
    <citation type="journal article" date="2019" name="Nat. Ecol. Evol.">
        <title>Megaphylogeny resolves global patterns of mushroom evolution.</title>
        <authorList>
            <person name="Varga T."/>
            <person name="Krizsan K."/>
            <person name="Foldi C."/>
            <person name="Dima B."/>
            <person name="Sanchez-Garcia M."/>
            <person name="Sanchez-Ramirez S."/>
            <person name="Szollosi G.J."/>
            <person name="Szarkandi J.G."/>
            <person name="Papp V."/>
            <person name="Albert L."/>
            <person name="Andreopoulos W."/>
            <person name="Angelini C."/>
            <person name="Antonin V."/>
            <person name="Barry K.W."/>
            <person name="Bougher N.L."/>
            <person name="Buchanan P."/>
            <person name="Buyck B."/>
            <person name="Bense V."/>
            <person name="Catcheside P."/>
            <person name="Chovatia M."/>
            <person name="Cooper J."/>
            <person name="Damon W."/>
            <person name="Desjardin D."/>
            <person name="Finy P."/>
            <person name="Geml J."/>
            <person name="Haridas S."/>
            <person name="Hughes K."/>
            <person name="Justo A."/>
            <person name="Karasinski D."/>
            <person name="Kautmanova I."/>
            <person name="Kiss B."/>
            <person name="Kocsube S."/>
            <person name="Kotiranta H."/>
            <person name="LaButti K.M."/>
            <person name="Lechner B.E."/>
            <person name="Liimatainen K."/>
            <person name="Lipzen A."/>
            <person name="Lukacs Z."/>
            <person name="Mihaltcheva S."/>
            <person name="Morgado L.N."/>
            <person name="Niskanen T."/>
            <person name="Noordeloos M.E."/>
            <person name="Ohm R.A."/>
            <person name="Ortiz-Santana B."/>
            <person name="Ovrebo C."/>
            <person name="Racz N."/>
            <person name="Riley R."/>
            <person name="Savchenko A."/>
            <person name="Shiryaev A."/>
            <person name="Soop K."/>
            <person name="Spirin V."/>
            <person name="Szebenyi C."/>
            <person name="Tomsovsky M."/>
            <person name="Tulloss R.E."/>
            <person name="Uehling J."/>
            <person name="Grigoriev I.V."/>
            <person name="Vagvolgyi C."/>
            <person name="Papp T."/>
            <person name="Martin F.M."/>
            <person name="Miettinen O."/>
            <person name="Hibbett D.S."/>
            <person name="Nagy L.G."/>
        </authorList>
    </citation>
    <scope>NUCLEOTIDE SEQUENCE [LARGE SCALE GENOMIC DNA]</scope>
    <source>
        <strain evidence="2 3">CBS 962.96</strain>
    </source>
</reference>
<feature type="region of interest" description="Disordered" evidence="1">
    <location>
        <begin position="135"/>
        <end position="206"/>
    </location>
</feature>
<accession>A0A4S8MVC2</accession>
<feature type="compositionally biased region" description="Polar residues" evidence="1">
    <location>
        <begin position="194"/>
        <end position="206"/>
    </location>
</feature>
<evidence type="ECO:0000313" key="2">
    <source>
        <dbReference type="EMBL" id="THV07217.1"/>
    </source>
</evidence>
<dbReference type="AlphaFoldDB" id="A0A4S8MVC2"/>
<feature type="compositionally biased region" description="Basic residues" evidence="1">
    <location>
        <begin position="135"/>
        <end position="144"/>
    </location>
</feature>
<evidence type="ECO:0000313" key="3">
    <source>
        <dbReference type="Proteomes" id="UP000297245"/>
    </source>
</evidence>
<keyword evidence="3" id="KW-1185">Reference proteome</keyword>
<evidence type="ECO:0000256" key="1">
    <source>
        <dbReference type="SAM" id="MobiDB-lite"/>
    </source>
</evidence>
<dbReference type="Proteomes" id="UP000297245">
    <property type="component" value="Unassembled WGS sequence"/>
</dbReference>
<sequence>MFKHAASKVKVPSFKCNMPLCNFRNAPQPRPGKYNCSGCSRGTYKISDQDVMLIQSTVYQPYTYQQTAYDGLRIREDVLQRREETYQRKQQAGLEAEARRQELARARFVSPEPTRKADERRAKLWDRLAEDKTLGRRHALRRKPGSSDGYTSSSSSEHARVQTSSSKSSRFHVMNPTAPRLQTHAHISDRYNYPQAQSTRMVASRF</sequence>